<organism evidence="1 2">
    <name type="scientific">Blastopirellula sediminis</name>
    <dbReference type="NCBI Taxonomy" id="2894196"/>
    <lineage>
        <taxon>Bacteria</taxon>
        <taxon>Pseudomonadati</taxon>
        <taxon>Planctomycetota</taxon>
        <taxon>Planctomycetia</taxon>
        <taxon>Pirellulales</taxon>
        <taxon>Pirellulaceae</taxon>
        <taxon>Blastopirellula</taxon>
    </lineage>
</organism>
<protein>
    <submittedName>
        <fullName evidence="1">Uncharacterized protein</fullName>
    </submittedName>
</protein>
<comment type="caution">
    <text evidence="1">The sequence shown here is derived from an EMBL/GenBank/DDBJ whole genome shotgun (WGS) entry which is preliminary data.</text>
</comment>
<gene>
    <name evidence="1" type="ORF">LOC68_01375</name>
</gene>
<sequence length="274" mass="30166">MQVEAMSMLQAIRVTAVDGADPVGWTVDAVGDWSARSDRDVAAEFAYERSVRVEQHGDQVYLAIPCATSEALRGVVEMTFQLPPEAIAAFEIWKRNDREELKLEQGIYRSLDYIERITPFVRFPRRSGLPGDVWENRLAGCVNNLGASPNFMRSAGARSAGLDFGLCLPFMKTEHELASVLLVMGSYQLPLVSEVEIWLLDQEGTGLERKHRIAMEGAAETPTKMRLGEGAAGYAAAARIPKLFKSEDDASPAWQVAFPQFVGNRLSSVVSVSL</sequence>
<dbReference type="Proteomes" id="UP001139103">
    <property type="component" value="Unassembled WGS sequence"/>
</dbReference>
<evidence type="ECO:0000313" key="2">
    <source>
        <dbReference type="Proteomes" id="UP001139103"/>
    </source>
</evidence>
<dbReference type="AlphaFoldDB" id="A0A9X1MIZ4"/>
<evidence type="ECO:0000313" key="1">
    <source>
        <dbReference type="EMBL" id="MCC9627045.1"/>
    </source>
</evidence>
<accession>A0A9X1MIZ4</accession>
<keyword evidence="2" id="KW-1185">Reference proteome</keyword>
<dbReference type="EMBL" id="JAJKFT010000002">
    <property type="protein sequence ID" value="MCC9627045.1"/>
    <property type="molecule type" value="Genomic_DNA"/>
</dbReference>
<dbReference type="RefSeq" id="WP_230214774.1">
    <property type="nucleotide sequence ID" value="NZ_JAJKFT010000002.1"/>
</dbReference>
<name>A0A9X1MIZ4_9BACT</name>
<proteinExistence type="predicted"/>
<reference evidence="1" key="1">
    <citation type="submission" date="2021-11" db="EMBL/GenBank/DDBJ databases">
        <title>Genome sequence.</title>
        <authorList>
            <person name="Sun Q."/>
        </authorList>
    </citation>
    <scope>NUCLEOTIDE SEQUENCE</scope>
    <source>
        <strain evidence="1">JC732</strain>
    </source>
</reference>